<evidence type="ECO:0000256" key="1">
    <source>
        <dbReference type="ARBA" id="ARBA00004167"/>
    </source>
</evidence>
<feature type="domain" description="LRRCT" evidence="9">
    <location>
        <begin position="152"/>
        <end position="203"/>
    </location>
</feature>
<keyword evidence="7" id="KW-0472">Membrane</keyword>
<dbReference type="RefSeq" id="XP_029011312.1">
    <property type="nucleotide sequence ID" value="XM_029155479.3"/>
</dbReference>
<keyword evidence="8" id="KW-1015">Disulfide bond</keyword>
<dbReference type="Gene3D" id="3.80.10.10">
    <property type="entry name" value="Ribonuclease Inhibitor"/>
    <property type="match status" value="1"/>
</dbReference>
<dbReference type="CTD" id="2815"/>
<keyword evidence="6" id="KW-1133">Transmembrane helix</keyword>
<sequence>MGFPHVKCASVRMLLVHYSHWLVLSGFNRSTLHAFRLRHSLGPHVYRQSKDEWRHRKRRPSCNDSKRMLSCLNVAVFLVLATSAQSTGGPCLCSAVRPAGLRVNCSTLSLVEVPPLPPDTVQLYVQDSGLTSVPPGHFDRLVHLRAVSLSGNPFHCGCRIQYLRNWLLKNRAIVVGEPLCASPGPVAQTAIARLADDHFASCAAPSCLDGPYDSLMGAALCCVIGLLVWSFRLARRSTFTLRIDERHAEFEADSLRSLKPKHRRRLHTVLPQVSDPERTELLPQVPDALPRKDHVKMKAS</sequence>
<protein>
    <submittedName>
        <fullName evidence="11">Glycoprotein IX (Platelet)</fullName>
    </submittedName>
</protein>
<dbReference type="InterPro" id="IPR032675">
    <property type="entry name" value="LRR_dom_sf"/>
</dbReference>
<gene>
    <name evidence="11" type="primary">gp9</name>
</gene>
<organism evidence="10 11">
    <name type="scientific">Betta splendens</name>
    <name type="common">Siamese fighting fish</name>
    <dbReference type="NCBI Taxonomy" id="158456"/>
    <lineage>
        <taxon>Eukaryota</taxon>
        <taxon>Metazoa</taxon>
        <taxon>Chordata</taxon>
        <taxon>Craniata</taxon>
        <taxon>Vertebrata</taxon>
        <taxon>Euteleostomi</taxon>
        <taxon>Actinopterygii</taxon>
        <taxon>Neopterygii</taxon>
        <taxon>Teleostei</taxon>
        <taxon>Neoteleostei</taxon>
        <taxon>Acanthomorphata</taxon>
        <taxon>Anabantaria</taxon>
        <taxon>Anabantiformes</taxon>
        <taxon>Anabantoidei</taxon>
        <taxon>Osphronemidae</taxon>
        <taxon>Betta</taxon>
    </lineage>
</organism>
<evidence type="ECO:0000256" key="8">
    <source>
        <dbReference type="ARBA" id="ARBA00023157"/>
    </source>
</evidence>
<accession>A0A6P7MWG4</accession>
<dbReference type="PANTHER" id="PTHR22650:SF6">
    <property type="entry name" value="PLATELET GLYCOPROTEIN IX"/>
    <property type="match status" value="1"/>
</dbReference>
<dbReference type="InParanoid" id="A0A6P7MWG4"/>
<evidence type="ECO:0000256" key="3">
    <source>
        <dbReference type="ARBA" id="ARBA00022692"/>
    </source>
</evidence>
<dbReference type="KEGG" id="bspl:114858330"/>
<reference evidence="11" key="1">
    <citation type="submission" date="2025-08" db="UniProtKB">
        <authorList>
            <consortium name="RefSeq"/>
        </authorList>
    </citation>
    <scope>IDENTIFICATION</scope>
</reference>
<evidence type="ECO:0000256" key="6">
    <source>
        <dbReference type="ARBA" id="ARBA00022989"/>
    </source>
</evidence>
<evidence type="ECO:0000313" key="11">
    <source>
        <dbReference type="RefSeq" id="XP_029011312.1"/>
    </source>
</evidence>
<dbReference type="SMART" id="SM00082">
    <property type="entry name" value="LRRCT"/>
    <property type="match status" value="1"/>
</dbReference>
<dbReference type="Proteomes" id="UP000515150">
    <property type="component" value="Chromosome 7"/>
</dbReference>
<keyword evidence="2" id="KW-0433">Leucine-rich repeat</keyword>
<dbReference type="InterPro" id="IPR000483">
    <property type="entry name" value="Cys-rich_flank_reg_C"/>
</dbReference>
<evidence type="ECO:0000313" key="10">
    <source>
        <dbReference type="Proteomes" id="UP000515150"/>
    </source>
</evidence>
<dbReference type="PANTHER" id="PTHR22650">
    <property type="entry name" value="GLYCOPROTEIN IB BETA"/>
    <property type="match status" value="1"/>
</dbReference>
<name>A0A6P7MWG4_BETSP</name>
<evidence type="ECO:0000256" key="2">
    <source>
        <dbReference type="ARBA" id="ARBA00022614"/>
    </source>
</evidence>
<evidence type="ECO:0000259" key="9">
    <source>
        <dbReference type="SMART" id="SM00082"/>
    </source>
</evidence>
<dbReference type="SUPFAM" id="SSF52058">
    <property type="entry name" value="L domain-like"/>
    <property type="match status" value="1"/>
</dbReference>
<dbReference type="GeneID" id="114858330"/>
<proteinExistence type="predicted"/>
<keyword evidence="3" id="KW-0812">Transmembrane</keyword>
<evidence type="ECO:0000256" key="7">
    <source>
        <dbReference type="ARBA" id="ARBA00023136"/>
    </source>
</evidence>
<keyword evidence="10" id="KW-1185">Reference proteome</keyword>
<dbReference type="AlphaFoldDB" id="A0A6P7MWG4"/>
<keyword evidence="4" id="KW-0732">Signal</keyword>
<evidence type="ECO:0000256" key="5">
    <source>
        <dbReference type="ARBA" id="ARBA00022889"/>
    </source>
</evidence>
<dbReference type="OrthoDB" id="72369at2759"/>
<comment type="subcellular location">
    <subcellularLocation>
        <location evidence="1">Membrane</location>
        <topology evidence="1">Single-pass membrane protein</topology>
    </subcellularLocation>
</comment>
<dbReference type="InterPro" id="IPR052313">
    <property type="entry name" value="GPIb-IX-V_Complex"/>
</dbReference>
<keyword evidence="5" id="KW-0130">Cell adhesion</keyword>
<evidence type="ECO:0000256" key="4">
    <source>
        <dbReference type="ARBA" id="ARBA00022729"/>
    </source>
</evidence>